<keyword evidence="10" id="KW-0472">Membrane</keyword>
<dbReference type="SUPFAM" id="SSF48264">
    <property type="entry name" value="Cytochrome P450"/>
    <property type="match status" value="1"/>
</dbReference>
<dbReference type="Proteomes" id="UP001457282">
    <property type="component" value="Unassembled WGS sequence"/>
</dbReference>
<dbReference type="GO" id="GO:0004497">
    <property type="term" value="F:monooxygenase activity"/>
    <property type="evidence" value="ECO:0007669"/>
    <property type="project" value="UniProtKB-KW"/>
</dbReference>
<keyword evidence="8" id="KW-0408">Iron</keyword>
<gene>
    <name evidence="11" type="ORF">M0R45_022085</name>
</gene>
<evidence type="ECO:0000313" key="11">
    <source>
        <dbReference type="EMBL" id="KAK9934965.1"/>
    </source>
</evidence>
<evidence type="ECO:0000256" key="9">
    <source>
        <dbReference type="ARBA" id="ARBA00023033"/>
    </source>
</evidence>
<dbReference type="EMBL" id="JBEDUW010000004">
    <property type="protein sequence ID" value="KAK9934965.1"/>
    <property type="molecule type" value="Genomic_DNA"/>
</dbReference>
<dbReference type="InterPro" id="IPR001128">
    <property type="entry name" value="Cyt_P450"/>
</dbReference>
<evidence type="ECO:0000313" key="12">
    <source>
        <dbReference type="Proteomes" id="UP001457282"/>
    </source>
</evidence>
<proteinExistence type="inferred from homology"/>
<dbReference type="GO" id="GO:0016020">
    <property type="term" value="C:membrane"/>
    <property type="evidence" value="ECO:0007669"/>
    <property type="project" value="UniProtKB-SubCell"/>
</dbReference>
<keyword evidence="9" id="KW-0503">Monooxygenase</keyword>
<dbReference type="AlphaFoldDB" id="A0AAW1XGU5"/>
<reference evidence="11 12" key="1">
    <citation type="journal article" date="2023" name="G3 (Bethesda)">
        <title>A chromosome-length genome assembly and annotation of blackberry (Rubus argutus, cv. 'Hillquist').</title>
        <authorList>
            <person name="Bruna T."/>
            <person name="Aryal R."/>
            <person name="Dudchenko O."/>
            <person name="Sargent D.J."/>
            <person name="Mead D."/>
            <person name="Buti M."/>
            <person name="Cavallini A."/>
            <person name="Hytonen T."/>
            <person name="Andres J."/>
            <person name="Pham M."/>
            <person name="Weisz D."/>
            <person name="Mascagni F."/>
            <person name="Usai G."/>
            <person name="Natali L."/>
            <person name="Bassil N."/>
            <person name="Fernandez G.E."/>
            <person name="Lomsadze A."/>
            <person name="Armour M."/>
            <person name="Olukolu B."/>
            <person name="Poorten T."/>
            <person name="Britton C."/>
            <person name="Davik J."/>
            <person name="Ashrafi H."/>
            <person name="Aiden E.L."/>
            <person name="Borodovsky M."/>
            <person name="Worthington M."/>
        </authorList>
    </citation>
    <scope>NUCLEOTIDE SEQUENCE [LARGE SCALE GENOMIC DNA]</scope>
    <source>
        <strain evidence="11">PI 553951</strain>
    </source>
</reference>
<evidence type="ECO:0000256" key="6">
    <source>
        <dbReference type="ARBA" id="ARBA00022989"/>
    </source>
</evidence>
<dbReference type="InterPro" id="IPR050665">
    <property type="entry name" value="Cytochrome_P450_Monooxygen"/>
</dbReference>
<evidence type="ECO:0000256" key="8">
    <source>
        <dbReference type="ARBA" id="ARBA00023004"/>
    </source>
</evidence>
<keyword evidence="12" id="KW-1185">Reference proteome</keyword>
<keyword evidence="7" id="KW-0560">Oxidoreductase</keyword>
<evidence type="ECO:0000256" key="7">
    <source>
        <dbReference type="ARBA" id="ARBA00023002"/>
    </source>
</evidence>
<dbReference type="Pfam" id="PF00067">
    <property type="entry name" value="p450"/>
    <property type="match status" value="1"/>
</dbReference>
<keyword evidence="6" id="KW-1133">Transmembrane helix</keyword>
<organism evidence="11 12">
    <name type="scientific">Rubus argutus</name>
    <name type="common">Southern blackberry</name>
    <dbReference type="NCBI Taxonomy" id="59490"/>
    <lineage>
        <taxon>Eukaryota</taxon>
        <taxon>Viridiplantae</taxon>
        <taxon>Streptophyta</taxon>
        <taxon>Embryophyta</taxon>
        <taxon>Tracheophyta</taxon>
        <taxon>Spermatophyta</taxon>
        <taxon>Magnoliopsida</taxon>
        <taxon>eudicotyledons</taxon>
        <taxon>Gunneridae</taxon>
        <taxon>Pentapetalae</taxon>
        <taxon>rosids</taxon>
        <taxon>fabids</taxon>
        <taxon>Rosales</taxon>
        <taxon>Rosaceae</taxon>
        <taxon>Rosoideae</taxon>
        <taxon>Rosoideae incertae sedis</taxon>
        <taxon>Rubus</taxon>
    </lineage>
</organism>
<comment type="similarity">
    <text evidence="2">Belongs to the cytochrome P450 family.</text>
</comment>
<keyword evidence="3" id="KW-0349">Heme</keyword>
<name>A0AAW1XGU5_RUBAR</name>
<comment type="caution">
    <text evidence="11">The sequence shown here is derived from an EMBL/GenBank/DDBJ whole genome shotgun (WGS) entry which is preliminary data.</text>
</comment>
<dbReference type="Gene3D" id="1.10.630.10">
    <property type="entry name" value="Cytochrome P450"/>
    <property type="match status" value="1"/>
</dbReference>
<dbReference type="GO" id="GO:0016705">
    <property type="term" value="F:oxidoreductase activity, acting on paired donors, with incorporation or reduction of molecular oxygen"/>
    <property type="evidence" value="ECO:0007669"/>
    <property type="project" value="InterPro"/>
</dbReference>
<protein>
    <submittedName>
        <fullName evidence="11">Uncharacterized protein</fullName>
    </submittedName>
</protein>
<evidence type="ECO:0000256" key="4">
    <source>
        <dbReference type="ARBA" id="ARBA00022692"/>
    </source>
</evidence>
<evidence type="ECO:0000256" key="5">
    <source>
        <dbReference type="ARBA" id="ARBA00022723"/>
    </source>
</evidence>
<keyword evidence="5" id="KW-0479">Metal-binding</keyword>
<sequence length="187" mass="21418">MLNNKYRVYLQKQPQGFVKKLLGNGLGTAEGEHWAKLRKVANHAFHGESLKNMILDMIASAEMMLQRWKNHEGKEVEVYQEFRLLTSEVISRTAFGSSDLEGKKIFDLLTKLSSLLFKNSYKIRLPAISKLFKTSDEIEGDKVEKEICNSVLEIVTKREKKPMTEKEDNFGSDFLGLLLKAHHDADD</sequence>
<evidence type="ECO:0000256" key="3">
    <source>
        <dbReference type="ARBA" id="ARBA00022617"/>
    </source>
</evidence>
<dbReference type="InterPro" id="IPR036396">
    <property type="entry name" value="Cyt_P450_sf"/>
</dbReference>
<dbReference type="GO" id="GO:0005506">
    <property type="term" value="F:iron ion binding"/>
    <property type="evidence" value="ECO:0007669"/>
    <property type="project" value="InterPro"/>
</dbReference>
<accession>A0AAW1XGU5</accession>
<keyword evidence="4" id="KW-0812">Transmembrane</keyword>
<dbReference type="PANTHER" id="PTHR24282:SF20">
    <property type="entry name" value="CYTOCHROME P450 CYP749A22-LIKE"/>
    <property type="match status" value="1"/>
</dbReference>
<evidence type="ECO:0000256" key="2">
    <source>
        <dbReference type="ARBA" id="ARBA00010617"/>
    </source>
</evidence>
<comment type="subcellular location">
    <subcellularLocation>
        <location evidence="1">Membrane</location>
        <topology evidence="1">Single-pass membrane protein</topology>
    </subcellularLocation>
</comment>
<dbReference type="GO" id="GO:0020037">
    <property type="term" value="F:heme binding"/>
    <property type="evidence" value="ECO:0007669"/>
    <property type="project" value="InterPro"/>
</dbReference>
<dbReference type="PANTHER" id="PTHR24282">
    <property type="entry name" value="CYTOCHROME P450 FAMILY MEMBER"/>
    <property type="match status" value="1"/>
</dbReference>
<evidence type="ECO:0000256" key="1">
    <source>
        <dbReference type="ARBA" id="ARBA00004167"/>
    </source>
</evidence>
<evidence type="ECO:0000256" key="10">
    <source>
        <dbReference type="ARBA" id="ARBA00023136"/>
    </source>
</evidence>